<protein>
    <submittedName>
        <fullName evidence="1">KCNT1 isoform 4</fullName>
    </submittedName>
</protein>
<dbReference type="Proteomes" id="UP000236370">
    <property type="component" value="Unassembled WGS sequence"/>
</dbReference>
<name>A0A2J8NA00_PANTR</name>
<comment type="caution">
    <text evidence="1">The sequence shown here is derived from an EMBL/GenBank/DDBJ whole genome shotgun (WGS) entry which is preliminary data.</text>
</comment>
<dbReference type="EMBL" id="NBAG03000232">
    <property type="protein sequence ID" value="PNI68600.1"/>
    <property type="molecule type" value="Genomic_DNA"/>
</dbReference>
<proteinExistence type="predicted"/>
<sequence>MPLPDGARTPGGVYQEARGGGYTNRTFEFDDGQCAPRRPCAGDGALLDTAGFKMSDLDSEVLPLPPRYRFRDLLLGDPSFQNDDRVQVEFYVNENTFKERLKLFFIKNQRSSQKRAEPTRRV</sequence>
<reference evidence="1 2" key="1">
    <citation type="submission" date="2017-12" db="EMBL/GenBank/DDBJ databases">
        <title>High-resolution comparative analysis of great ape genomes.</title>
        <authorList>
            <person name="Pollen A."/>
            <person name="Hastie A."/>
            <person name="Hormozdiari F."/>
            <person name="Dougherty M."/>
            <person name="Liu R."/>
            <person name="Chaisson M."/>
            <person name="Hoppe E."/>
            <person name="Hill C."/>
            <person name="Pang A."/>
            <person name="Hillier L."/>
            <person name="Baker C."/>
            <person name="Armstrong J."/>
            <person name="Shendure J."/>
            <person name="Paten B."/>
            <person name="Wilson R."/>
            <person name="Chao H."/>
            <person name="Schneider V."/>
            <person name="Ventura M."/>
            <person name="Kronenberg Z."/>
            <person name="Murali S."/>
            <person name="Gordon D."/>
            <person name="Cantsilieris S."/>
            <person name="Munson K."/>
            <person name="Nelson B."/>
            <person name="Raja A."/>
            <person name="Underwood J."/>
            <person name="Diekhans M."/>
            <person name="Fiddes I."/>
            <person name="Haussler D."/>
            <person name="Eichler E."/>
        </authorList>
    </citation>
    <scope>NUCLEOTIDE SEQUENCE [LARGE SCALE GENOMIC DNA]</scope>
    <source>
        <strain evidence="1">Yerkes chimp pedigree #C0471</strain>
    </source>
</reference>
<organism evidence="1 2">
    <name type="scientific">Pan troglodytes</name>
    <name type="common">Chimpanzee</name>
    <dbReference type="NCBI Taxonomy" id="9598"/>
    <lineage>
        <taxon>Eukaryota</taxon>
        <taxon>Metazoa</taxon>
        <taxon>Chordata</taxon>
        <taxon>Craniata</taxon>
        <taxon>Vertebrata</taxon>
        <taxon>Euteleostomi</taxon>
        <taxon>Mammalia</taxon>
        <taxon>Eutheria</taxon>
        <taxon>Euarchontoglires</taxon>
        <taxon>Primates</taxon>
        <taxon>Haplorrhini</taxon>
        <taxon>Catarrhini</taxon>
        <taxon>Hominidae</taxon>
        <taxon>Pan</taxon>
    </lineage>
</organism>
<evidence type="ECO:0000313" key="2">
    <source>
        <dbReference type="Proteomes" id="UP000236370"/>
    </source>
</evidence>
<evidence type="ECO:0000313" key="1">
    <source>
        <dbReference type="EMBL" id="PNI68600.1"/>
    </source>
</evidence>
<dbReference type="AlphaFoldDB" id="A0A2J8NA00"/>
<gene>
    <name evidence="1" type="ORF">CK820_G0012042</name>
</gene>
<accession>A0A2J8NA00</accession>